<dbReference type="Pfam" id="PF05678">
    <property type="entry name" value="VQ"/>
    <property type="match status" value="1"/>
</dbReference>
<proteinExistence type="predicted"/>
<dbReference type="InterPro" id="IPR039607">
    <property type="entry name" value="VQ_8/17/18/20/21/25"/>
</dbReference>
<dbReference type="RefSeq" id="XP_004497896.1">
    <property type="nucleotide sequence ID" value="XM_004497839.3"/>
</dbReference>
<evidence type="ECO:0000313" key="2">
    <source>
        <dbReference type="Proteomes" id="UP000087171"/>
    </source>
</evidence>
<gene>
    <name evidence="3" type="primary">LOC101489086</name>
</gene>
<dbReference type="Proteomes" id="UP000087171">
    <property type="component" value="Chromosome Ca4"/>
</dbReference>
<dbReference type="KEGG" id="cam:101489086"/>
<reference evidence="2" key="1">
    <citation type="journal article" date="2013" name="Nat. Biotechnol.">
        <title>Draft genome sequence of chickpea (Cicer arietinum) provides a resource for trait improvement.</title>
        <authorList>
            <person name="Varshney R.K."/>
            <person name="Song C."/>
            <person name="Saxena R.K."/>
            <person name="Azam S."/>
            <person name="Yu S."/>
            <person name="Sharpe A.G."/>
            <person name="Cannon S."/>
            <person name="Baek J."/>
            <person name="Rosen B.D."/>
            <person name="Tar'an B."/>
            <person name="Millan T."/>
            <person name="Zhang X."/>
            <person name="Ramsay L.D."/>
            <person name="Iwata A."/>
            <person name="Wang Y."/>
            <person name="Nelson W."/>
            <person name="Farmer A.D."/>
            <person name="Gaur P.M."/>
            <person name="Soderlund C."/>
            <person name="Penmetsa R.V."/>
            <person name="Xu C."/>
            <person name="Bharti A.K."/>
            <person name="He W."/>
            <person name="Winter P."/>
            <person name="Zhao S."/>
            <person name="Hane J.K."/>
            <person name="Carrasquilla-Garcia N."/>
            <person name="Condie J.A."/>
            <person name="Upadhyaya H.D."/>
            <person name="Luo M.C."/>
            <person name="Thudi M."/>
            <person name="Gowda C.L."/>
            <person name="Singh N.P."/>
            <person name="Lichtenzveig J."/>
            <person name="Gali K.K."/>
            <person name="Rubio J."/>
            <person name="Nadarajan N."/>
            <person name="Dolezel J."/>
            <person name="Bansal K.C."/>
            <person name="Xu X."/>
            <person name="Edwards D."/>
            <person name="Zhang G."/>
            <person name="Kahl G."/>
            <person name="Gil J."/>
            <person name="Singh K.B."/>
            <person name="Datta S.K."/>
            <person name="Jackson S.A."/>
            <person name="Wang J."/>
            <person name="Cook D.R."/>
        </authorList>
    </citation>
    <scope>NUCLEOTIDE SEQUENCE [LARGE SCALE GENOMIC DNA]</scope>
    <source>
        <strain evidence="2">cv. CDC Frontier</strain>
    </source>
</reference>
<reference evidence="3" key="2">
    <citation type="submission" date="2025-08" db="UniProtKB">
        <authorList>
            <consortium name="RefSeq"/>
        </authorList>
    </citation>
    <scope>IDENTIFICATION</scope>
    <source>
        <tissue evidence="3">Etiolated seedlings</tissue>
    </source>
</reference>
<keyword evidence="2" id="KW-1185">Reference proteome</keyword>
<protein>
    <submittedName>
        <fullName evidence="3">VQ motif-containing protein 25-like</fullName>
    </submittedName>
</protein>
<dbReference type="GO" id="GO:0005634">
    <property type="term" value="C:nucleus"/>
    <property type="evidence" value="ECO:0007669"/>
    <property type="project" value="TreeGrafter"/>
</dbReference>
<dbReference type="STRING" id="3827.A0A1S2Y2U4"/>
<accession>A0A1S2Y2U4</accession>
<dbReference type="PANTHER" id="PTHR33143">
    <property type="entry name" value="F16F4.1 PROTEIN-RELATED"/>
    <property type="match status" value="1"/>
</dbReference>
<sequence length="189" mass="21177">MENKLRNHNYTCIAKSNNPNSLAMHKNSHTISKIKPKIRIIHIFAPEIIKTDAENFRELVQKLTGKPSEEKKYCKKKSKSEGIREQEYSRSTTSSGSGLSSEDCSRMITIKKKEVKINNGEFSGLDMRMDHKVKEEVGGCGGSSDESCGGWYLGGFSDLEGFISEIGGFPLFPLNSTHNMQGFEQHQLL</sequence>
<dbReference type="PaxDb" id="3827-XP_004497896.1"/>
<dbReference type="AlphaFoldDB" id="A0A1S2Y2U4"/>
<dbReference type="OrthoDB" id="693437at2759"/>
<feature type="domain" description="VQ" evidence="1">
    <location>
        <begin position="43"/>
        <end position="68"/>
    </location>
</feature>
<name>A0A1S2Y2U4_CICAR</name>
<dbReference type="PANTHER" id="PTHR33143:SF3">
    <property type="entry name" value="VQ MOTIF-CONTAINING PROTEIN 17-RELATED"/>
    <property type="match status" value="1"/>
</dbReference>
<organism evidence="2 3">
    <name type="scientific">Cicer arietinum</name>
    <name type="common">Chickpea</name>
    <name type="synonym">Garbanzo</name>
    <dbReference type="NCBI Taxonomy" id="3827"/>
    <lineage>
        <taxon>Eukaryota</taxon>
        <taxon>Viridiplantae</taxon>
        <taxon>Streptophyta</taxon>
        <taxon>Embryophyta</taxon>
        <taxon>Tracheophyta</taxon>
        <taxon>Spermatophyta</taxon>
        <taxon>Magnoliopsida</taxon>
        <taxon>eudicotyledons</taxon>
        <taxon>Gunneridae</taxon>
        <taxon>Pentapetalae</taxon>
        <taxon>rosids</taxon>
        <taxon>fabids</taxon>
        <taxon>Fabales</taxon>
        <taxon>Fabaceae</taxon>
        <taxon>Papilionoideae</taxon>
        <taxon>50 kb inversion clade</taxon>
        <taxon>NPAAA clade</taxon>
        <taxon>Hologalegina</taxon>
        <taxon>IRL clade</taxon>
        <taxon>Cicereae</taxon>
        <taxon>Cicer</taxon>
    </lineage>
</organism>
<dbReference type="InterPro" id="IPR008889">
    <property type="entry name" value="VQ"/>
</dbReference>
<evidence type="ECO:0000313" key="3">
    <source>
        <dbReference type="RefSeq" id="XP_004497896.1"/>
    </source>
</evidence>
<evidence type="ECO:0000259" key="1">
    <source>
        <dbReference type="Pfam" id="PF05678"/>
    </source>
</evidence>
<dbReference type="GeneID" id="101489086"/>
<dbReference type="eggNOG" id="ENOG502S3AS">
    <property type="taxonomic scope" value="Eukaryota"/>
</dbReference>